<name>W0F4W2_9BACT</name>
<dbReference type="Proteomes" id="UP000003586">
    <property type="component" value="Chromosome"/>
</dbReference>
<dbReference type="InterPro" id="IPR029058">
    <property type="entry name" value="AB_hydrolase_fold"/>
</dbReference>
<dbReference type="SUPFAM" id="SSF82171">
    <property type="entry name" value="DPP6 N-terminal domain-like"/>
    <property type="match status" value="1"/>
</dbReference>
<dbReference type="eggNOG" id="COG1506">
    <property type="taxonomic scope" value="Bacteria"/>
</dbReference>
<dbReference type="PANTHER" id="PTHR11731:SF193">
    <property type="entry name" value="DIPEPTIDYL PEPTIDASE 9"/>
    <property type="match status" value="1"/>
</dbReference>
<evidence type="ECO:0000259" key="2">
    <source>
        <dbReference type="Pfam" id="PF00326"/>
    </source>
</evidence>
<dbReference type="OrthoDB" id="9812921at2"/>
<keyword evidence="1" id="KW-0732">Signal</keyword>
<dbReference type="HOGENOM" id="CLU_014586_0_0_10"/>
<dbReference type="PANTHER" id="PTHR11731">
    <property type="entry name" value="PROTEASE FAMILY S9B,C DIPEPTIDYL-PEPTIDASE IV-RELATED"/>
    <property type="match status" value="1"/>
</dbReference>
<reference evidence="3 4" key="1">
    <citation type="submission" date="2013-12" db="EMBL/GenBank/DDBJ databases">
        <authorList>
            <consortium name="DOE Joint Genome Institute"/>
            <person name="Eisen J."/>
            <person name="Huntemann M."/>
            <person name="Han J."/>
            <person name="Chen A."/>
            <person name="Kyrpides N."/>
            <person name="Mavromatis K."/>
            <person name="Markowitz V."/>
            <person name="Palaniappan K."/>
            <person name="Ivanova N."/>
            <person name="Schaumberg A."/>
            <person name="Pati A."/>
            <person name="Liolios K."/>
            <person name="Nordberg H.P."/>
            <person name="Cantor M.N."/>
            <person name="Hua S.X."/>
            <person name="Woyke T."/>
        </authorList>
    </citation>
    <scope>NUCLEOTIDE SEQUENCE [LARGE SCALE GENOMIC DNA]</scope>
    <source>
        <strain evidence="4">DSM 19437</strain>
    </source>
</reference>
<feature type="signal peptide" evidence="1">
    <location>
        <begin position="1"/>
        <end position="19"/>
    </location>
</feature>
<dbReference type="InterPro" id="IPR050278">
    <property type="entry name" value="Serine_Prot_S9B/DPPIV"/>
</dbReference>
<evidence type="ECO:0000313" key="4">
    <source>
        <dbReference type="Proteomes" id="UP000003586"/>
    </source>
</evidence>
<dbReference type="Pfam" id="PF00326">
    <property type="entry name" value="Peptidase_S9"/>
    <property type="match status" value="1"/>
</dbReference>
<evidence type="ECO:0000313" key="3">
    <source>
        <dbReference type="EMBL" id="AHF16499.1"/>
    </source>
</evidence>
<dbReference type="SUPFAM" id="SSF53474">
    <property type="entry name" value="alpha/beta-Hydrolases"/>
    <property type="match status" value="1"/>
</dbReference>
<dbReference type="Gene3D" id="3.40.50.1820">
    <property type="entry name" value="alpha/beta hydrolase"/>
    <property type="match status" value="1"/>
</dbReference>
<accession>W0F4W2</accession>
<organism evidence="3 4">
    <name type="scientific">Niabella soli DSM 19437</name>
    <dbReference type="NCBI Taxonomy" id="929713"/>
    <lineage>
        <taxon>Bacteria</taxon>
        <taxon>Pseudomonadati</taxon>
        <taxon>Bacteroidota</taxon>
        <taxon>Chitinophagia</taxon>
        <taxon>Chitinophagales</taxon>
        <taxon>Chitinophagaceae</taxon>
        <taxon>Niabella</taxon>
    </lineage>
</organism>
<dbReference type="AlphaFoldDB" id="W0F4W2"/>
<sequence length="959" mass="108988">MKKLMLSALAGLLFFCAMAQKKPLDHTVYDGWQSVGKIALSKNGQWVVYNINAQEGDDVLVIQSANNSYKKIIPRGYEAAITGDSRSVVFKIKAPLKAIRQAKIKKKKPEDMPKDSLGLLVLGKDQVLKFSELVSYKMPEETNEWVAVLVKNPQPSRQLYKSDKSKDSLRQIIDSLQYLVTTLKPSKGEGGKDSVANQGRNNQLILINTADGSQRTFSNVSDYVFNKKGSDLLLAQTLNLADTAGTARLVRYGINTKRSDTLLRGGNDFRSLTLSDDGTRAAFVAERDAKPKALRKFYKLWYFKQGMDSAQILVDTLTKNFPKGSTVSGFGKISFSKSGNRVLFGTTNIQPVKDTTLADIDKVNVDVWNYKDDYLQPYQLENQKRDLEKSYLAVYDFDRNKMTQIGSKYLPTVYEATESDGNYFVAVTDTGRRVESQWMGNTRKDIYKIAIPDGKYIPIIQNLDGDINASWLSPAGDYILWYDNREKNYFISDGKAARNLTSAIKIPLYNEENDVPDAPSPYGIMGWEKGGRHVLIYDRYDIWRVDLTGKTSPENVTKNGRKNKTTYRYVQTDKEEKYIDLEKMNLLNVFDNRSKKSGLTILLNHKRDDHFFVPQRFSEQACYFDQPAKAKDAPVFVYTRESYTQSPDVYAYQNEKEQKLSATNPQQAEYNWGTASLYYWKTFSGKPATGILYKPENFDSTKKYPVILYFYEKLSDNLYRYVPPAPTPSRLNISFFVSRGYIVMTPDISYTVGHPARSAYDYIVSGAKDLTKHSWVDAKHMGIQGQSWGGIQVAQLVTMTPMFAAAWAGAPVANMTSAYGGIRWKGGINRQFQYEKTQSRIGATLWQKPDLYIENSPLFHLPKVTTPLVIMANDNDGAVPWYQGIELFTGMRRLGKKAWMLNYNGEEHNLVQRKNRKDISIREQQFFDWLLKGAKPAKWLTEGVPAVEKGIDWGLEQEK</sequence>
<dbReference type="GO" id="GO:0006508">
    <property type="term" value="P:proteolysis"/>
    <property type="evidence" value="ECO:0007669"/>
    <property type="project" value="InterPro"/>
</dbReference>
<dbReference type="GO" id="GO:0008236">
    <property type="term" value="F:serine-type peptidase activity"/>
    <property type="evidence" value="ECO:0007669"/>
    <property type="project" value="InterPro"/>
</dbReference>
<dbReference type="STRING" id="929713.NIASO_17645"/>
<gene>
    <name evidence="3" type="ORF">NIASO_17645</name>
</gene>
<dbReference type="InterPro" id="IPR001375">
    <property type="entry name" value="Peptidase_S9_cat"/>
</dbReference>
<dbReference type="KEGG" id="nso:NIASO_17645"/>
<proteinExistence type="predicted"/>
<feature type="domain" description="Peptidase S9 prolyl oligopeptidase catalytic" evidence="2">
    <location>
        <begin position="758"/>
        <end position="932"/>
    </location>
</feature>
<dbReference type="EMBL" id="CP007035">
    <property type="protein sequence ID" value="AHF16499.1"/>
    <property type="molecule type" value="Genomic_DNA"/>
</dbReference>
<dbReference type="GO" id="GO:0008239">
    <property type="term" value="F:dipeptidyl-peptidase activity"/>
    <property type="evidence" value="ECO:0007669"/>
    <property type="project" value="TreeGrafter"/>
</dbReference>
<protein>
    <submittedName>
        <fullName evidence="3">Peptidase S9</fullName>
    </submittedName>
</protein>
<feature type="chain" id="PRO_5004788523" evidence="1">
    <location>
        <begin position="20"/>
        <end position="959"/>
    </location>
</feature>
<evidence type="ECO:0000256" key="1">
    <source>
        <dbReference type="SAM" id="SignalP"/>
    </source>
</evidence>
<dbReference type="RefSeq" id="WP_008587714.1">
    <property type="nucleotide sequence ID" value="NZ_CP007035.1"/>
</dbReference>
<keyword evidence="4" id="KW-1185">Reference proteome</keyword>